<gene>
    <name evidence="1" type="primary">Necator_chrIII.g11767</name>
    <name evidence="1" type="ORF">RB195_011002</name>
</gene>
<evidence type="ECO:0000313" key="2">
    <source>
        <dbReference type="Proteomes" id="UP001303046"/>
    </source>
</evidence>
<organism evidence="1 2">
    <name type="scientific">Necator americanus</name>
    <name type="common">Human hookworm</name>
    <dbReference type="NCBI Taxonomy" id="51031"/>
    <lineage>
        <taxon>Eukaryota</taxon>
        <taxon>Metazoa</taxon>
        <taxon>Ecdysozoa</taxon>
        <taxon>Nematoda</taxon>
        <taxon>Chromadorea</taxon>
        <taxon>Rhabditida</taxon>
        <taxon>Rhabditina</taxon>
        <taxon>Rhabditomorpha</taxon>
        <taxon>Strongyloidea</taxon>
        <taxon>Ancylostomatidae</taxon>
        <taxon>Bunostominae</taxon>
        <taxon>Necator</taxon>
    </lineage>
</organism>
<dbReference type="EMBL" id="JAVFWL010000003">
    <property type="protein sequence ID" value="KAK6744042.1"/>
    <property type="molecule type" value="Genomic_DNA"/>
</dbReference>
<accession>A0ABR1D1F3</accession>
<protein>
    <submittedName>
        <fullName evidence="1">Uncharacterized protein</fullName>
    </submittedName>
</protein>
<evidence type="ECO:0000313" key="1">
    <source>
        <dbReference type="EMBL" id="KAK6744042.1"/>
    </source>
</evidence>
<sequence length="137" mass="15412">MVRRQVDMAVEENSVEVVDDFLHSLSRCNGSSLRDSESNHLRLAISEVSMDIVDAFSRLCSFSQHFCSSLFKVFFIASLQRLANKDGLSMLAYQLKSFEKQASFGGFKTLSLPRVVLKVFNEPVVFLVNVVHCGIFP</sequence>
<comment type="caution">
    <text evidence="1">The sequence shown here is derived from an EMBL/GenBank/DDBJ whole genome shotgun (WGS) entry which is preliminary data.</text>
</comment>
<dbReference type="Proteomes" id="UP001303046">
    <property type="component" value="Unassembled WGS sequence"/>
</dbReference>
<reference evidence="1 2" key="1">
    <citation type="submission" date="2023-08" db="EMBL/GenBank/DDBJ databases">
        <title>A Necator americanus chromosomal reference genome.</title>
        <authorList>
            <person name="Ilik V."/>
            <person name="Petrzelkova K.J."/>
            <person name="Pardy F."/>
            <person name="Fuh T."/>
            <person name="Niatou-Singa F.S."/>
            <person name="Gouil Q."/>
            <person name="Baker L."/>
            <person name="Ritchie M.E."/>
            <person name="Jex A.R."/>
            <person name="Gazzola D."/>
            <person name="Li H."/>
            <person name="Toshio Fujiwara R."/>
            <person name="Zhan B."/>
            <person name="Aroian R.V."/>
            <person name="Pafco B."/>
            <person name="Schwarz E.M."/>
        </authorList>
    </citation>
    <scope>NUCLEOTIDE SEQUENCE [LARGE SCALE GENOMIC DNA]</scope>
    <source>
        <strain evidence="1 2">Aroian</strain>
        <tissue evidence="1">Whole animal</tissue>
    </source>
</reference>
<keyword evidence="2" id="KW-1185">Reference proteome</keyword>
<name>A0ABR1D1F3_NECAM</name>
<proteinExistence type="predicted"/>